<accession>A0A2T1K7L7</accession>
<keyword evidence="6 7" id="KW-0408">Iron</keyword>
<dbReference type="InterPro" id="IPR038297">
    <property type="entry name" value="CcmH/CycL/NrfF/Ccl2_sf"/>
</dbReference>
<name>A0A2T1K7L7_9GAMM</name>
<evidence type="ECO:0000313" key="10">
    <source>
        <dbReference type="Proteomes" id="UP000239866"/>
    </source>
</evidence>
<evidence type="ECO:0000256" key="3">
    <source>
        <dbReference type="ARBA" id="ARBA00022723"/>
    </source>
</evidence>
<gene>
    <name evidence="9" type="ORF">C7H09_10970</name>
</gene>
<keyword evidence="10" id="KW-1185">Reference proteome</keyword>
<evidence type="ECO:0000256" key="6">
    <source>
        <dbReference type="ARBA" id="ARBA00023004"/>
    </source>
</evidence>
<evidence type="ECO:0000256" key="1">
    <source>
        <dbReference type="ARBA" id="ARBA00010342"/>
    </source>
</evidence>
<dbReference type="EMBL" id="PXNP01000083">
    <property type="protein sequence ID" value="PSF06149.1"/>
    <property type="molecule type" value="Genomic_DNA"/>
</dbReference>
<dbReference type="PANTHER" id="PTHR47870">
    <property type="entry name" value="CYTOCHROME C-TYPE BIOGENESIS PROTEIN CCMH"/>
    <property type="match status" value="1"/>
</dbReference>
<feature type="domain" description="CcmH/CycL/Ccl2/NrfF N-terminal" evidence="8">
    <location>
        <begin position="10"/>
        <end position="150"/>
    </location>
</feature>
<keyword evidence="7" id="KW-0472">Membrane</keyword>
<feature type="transmembrane region" description="Helical" evidence="7">
    <location>
        <begin position="105"/>
        <end position="127"/>
    </location>
</feature>
<proteinExistence type="inferred from homology"/>
<dbReference type="GO" id="GO:0046872">
    <property type="term" value="F:metal ion binding"/>
    <property type="evidence" value="ECO:0007669"/>
    <property type="project" value="UniProtKB-KW"/>
</dbReference>
<keyword evidence="2 7" id="KW-0349">Heme</keyword>
<dbReference type="RefSeq" id="WP_106762547.1">
    <property type="nucleotide sequence ID" value="NZ_PXNP01000083.1"/>
</dbReference>
<evidence type="ECO:0000256" key="5">
    <source>
        <dbReference type="ARBA" id="ARBA00022748"/>
    </source>
</evidence>
<dbReference type="Proteomes" id="UP000239866">
    <property type="component" value="Unassembled WGS sequence"/>
</dbReference>
<comment type="similarity">
    <text evidence="1 7">Belongs to the CcmH/CycL/Ccl2/NrfF family.</text>
</comment>
<dbReference type="InterPro" id="IPR005616">
    <property type="entry name" value="CcmH/CycL/Ccl2/NrfF_N"/>
</dbReference>
<organism evidence="9 10">
    <name type="scientific">Marinobacter fuscus</name>
    <dbReference type="NCBI Taxonomy" id="2109942"/>
    <lineage>
        <taxon>Bacteria</taxon>
        <taxon>Pseudomonadati</taxon>
        <taxon>Pseudomonadota</taxon>
        <taxon>Gammaproteobacteria</taxon>
        <taxon>Pseudomonadales</taxon>
        <taxon>Marinobacteraceae</taxon>
        <taxon>Marinobacter</taxon>
    </lineage>
</organism>
<dbReference type="AlphaFoldDB" id="A0A2T1K7L7"/>
<feature type="chain" id="PRO_5015373961" description="Cytochrome c-type biogenesis protein" evidence="7">
    <location>
        <begin position="21"/>
        <end position="160"/>
    </location>
</feature>
<feature type="signal peptide" evidence="7">
    <location>
        <begin position="1"/>
        <end position="20"/>
    </location>
</feature>
<evidence type="ECO:0000256" key="7">
    <source>
        <dbReference type="RuleBase" id="RU364112"/>
    </source>
</evidence>
<dbReference type="FunFam" id="1.10.8.640:FF:000001">
    <property type="entry name" value="Cytochrome c-type biogenesis protein"/>
    <property type="match status" value="1"/>
</dbReference>
<dbReference type="CDD" id="cd16378">
    <property type="entry name" value="CcmH_N"/>
    <property type="match status" value="1"/>
</dbReference>
<evidence type="ECO:0000313" key="9">
    <source>
        <dbReference type="EMBL" id="PSF06149.1"/>
    </source>
</evidence>
<comment type="caution">
    <text evidence="9">The sequence shown here is derived from an EMBL/GenBank/DDBJ whole genome shotgun (WGS) entry which is preliminary data.</text>
</comment>
<protein>
    <recommendedName>
        <fullName evidence="7">Cytochrome c-type biogenesis protein</fullName>
    </recommendedName>
</protein>
<dbReference type="OrthoDB" id="9804975at2"/>
<dbReference type="InterPro" id="IPR051263">
    <property type="entry name" value="C-type_cytochrome_biogenesis"/>
</dbReference>
<keyword evidence="3 7" id="KW-0479">Metal-binding</keyword>
<dbReference type="PANTHER" id="PTHR47870:SF1">
    <property type="entry name" value="CYTOCHROME C-TYPE BIOGENESIS PROTEIN CCMH"/>
    <property type="match status" value="1"/>
</dbReference>
<reference evidence="9 10" key="1">
    <citation type="submission" date="2018-03" db="EMBL/GenBank/DDBJ databases">
        <title>Marinobacter brunus sp. nov., a marine bacterium of Gamma-proteobacteria isolated from the surface seawater of the South China Sea.</title>
        <authorList>
            <person name="Cheng H."/>
            <person name="Wu Y.-H."/>
            <person name="Xamxidin M."/>
            <person name="Xu X.-W."/>
        </authorList>
    </citation>
    <scope>NUCLEOTIDE SEQUENCE [LARGE SCALE GENOMIC DNA]</scope>
    <source>
        <strain evidence="9 10">NH169-3</strain>
    </source>
</reference>
<evidence type="ECO:0000256" key="4">
    <source>
        <dbReference type="ARBA" id="ARBA00022729"/>
    </source>
</evidence>
<dbReference type="Gene3D" id="1.10.8.640">
    <property type="entry name" value="Cytochrome C biogenesis protein"/>
    <property type="match status" value="1"/>
</dbReference>
<sequence length="160" mass="17914">MRVFYAALFVVLAFAGQASADVAEVYDFATRAEEQRYQQLISELRCPKCQNQNIADSNAPISKDMRDEVYRMMQDGASNDDIVGALVDRFGEFVQYKPPLDKRTIVLWAFPAIATLGGLLVVVGVIWRARRRGGEPALSAEDRARAEQILASQSKSDRQR</sequence>
<dbReference type="GO" id="GO:0005886">
    <property type="term" value="C:plasma membrane"/>
    <property type="evidence" value="ECO:0007669"/>
    <property type="project" value="TreeGrafter"/>
</dbReference>
<keyword evidence="7" id="KW-0812">Transmembrane</keyword>
<keyword evidence="4 7" id="KW-0732">Signal</keyword>
<keyword evidence="5" id="KW-0201">Cytochrome c-type biogenesis</keyword>
<evidence type="ECO:0000259" key="8">
    <source>
        <dbReference type="Pfam" id="PF03918"/>
    </source>
</evidence>
<comment type="function">
    <text evidence="7">Possible subunit of a heme lyase.</text>
</comment>
<dbReference type="GO" id="GO:0017004">
    <property type="term" value="P:cytochrome complex assembly"/>
    <property type="evidence" value="ECO:0007669"/>
    <property type="project" value="UniProtKB-KW"/>
</dbReference>
<evidence type="ECO:0000256" key="2">
    <source>
        <dbReference type="ARBA" id="ARBA00022617"/>
    </source>
</evidence>
<keyword evidence="7" id="KW-1133">Transmembrane helix</keyword>
<dbReference type="Pfam" id="PF03918">
    <property type="entry name" value="CcmH"/>
    <property type="match status" value="1"/>
</dbReference>